<evidence type="ECO:0000313" key="8">
    <source>
        <dbReference type="Proteomes" id="UP001304125"/>
    </source>
</evidence>
<dbReference type="AlphaFoldDB" id="A0AA96F8A3"/>
<dbReference type="Proteomes" id="UP001304125">
    <property type="component" value="Chromosome"/>
</dbReference>
<keyword evidence="8" id="KW-1185">Reference proteome</keyword>
<sequence length="100" mass="10851">MTATKSRLNMRVNETNLAMIREAAEANGQDMTSFVLGAALERARAVLIETRVTYLSAPEAARLESVLDADPVEIPALQRLLKSTLDREYSPSSAVESVSA</sequence>
<dbReference type="PANTHER" id="PTHR35401">
    <property type="entry name" value="COPG FAMILY HELIX-TURN-HELIX PROTEIN-RELATED-RELATED"/>
    <property type="match status" value="1"/>
</dbReference>
<keyword evidence="2" id="KW-1277">Toxin-antitoxin system</keyword>
<proteinExistence type="inferred from homology"/>
<evidence type="ECO:0000256" key="1">
    <source>
        <dbReference type="ARBA" id="ARBA00022491"/>
    </source>
</evidence>
<accession>A0AA96F8A3</accession>
<name>A0AA96F8A3_9MICO</name>
<dbReference type="GO" id="GO:0006355">
    <property type="term" value="P:regulation of DNA-templated transcription"/>
    <property type="evidence" value="ECO:0007669"/>
    <property type="project" value="InterPro"/>
</dbReference>
<organism evidence="7 8">
    <name type="scientific">Demequina capsici</name>
    <dbReference type="NCBI Taxonomy" id="3075620"/>
    <lineage>
        <taxon>Bacteria</taxon>
        <taxon>Bacillati</taxon>
        <taxon>Actinomycetota</taxon>
        <taxon>Actinomycetes</taxon>
        <taxon>Micrococcales</taxon>
        <taxon>Demequinaceae</taxon>
        <taxon>Demequina</taxon>
    </lineage>
</organism>
<comment type="similarity">
    <text evidence="6">Belongs to the TacA antitoxin family.</text>
</comment>
<evidence type="ECO:0000256" key="2">
    <source>
        <dbReference type="ARBA" id="ARBA00022649"/>
    </source>
</evidence>
<gene>
    <name evidence="7" type="ORF">RN606_09110</name>
</gene>
<dbReference type="RefSeq" id="WP_313496497.1">
    <property type="nucleotide sequence ID" value="NZ_CP134879.1"/>
</dbReference>
<dbReference type="GO" id="GO:0003677">
    <property type="term" value="F:DNA binding"/>
    <property type="evidence" value="ECO:0007669"/>
    <property type="project" value="UniProtKB-KW"/>
</dbReference>
<dbReference type="InterPro" id="IPR014795">
    <property type="entry name" value="TacA_1-like"/>
</dbReference>
<keyword evidence="5" id="KW-0804">Transcription</keyword>
<evidence type="ECO:0000256" key="4">
    <source>
        <dbReference type="ARBA" id="ARBA00023125"/>
    </source>
</evidence>
<keyword evidence="3" id="KW-0805">Transcription regulation</keyword>
<dbReference type="SUPFAM" id="SSF47598">
    <property type="entry name" value="Ribbon-helix-helix"/>
    <property type="match status" value="1"/>
</dbReference>
<evidence type="ECO:0000256" key="3">
    <source>
        <dbReference type="ARBA" id="ARBA00023015"/>
    </source>
</evidence>
<dbReference type="EMBL" id="CP134879">
    <property type="protein sequence ID" value="WNM23525.1"/>
    <property type="molecule type" value="Genomic_DNA"/>
</dbReference>
<evidence type="ECO:0000256" key="6">
    <source>
        <dbReference type="ARBA" id="ARBA00049988"/>
    </source>
</evidence>
<dbReference type="InterPro" id="IPR010985">
    <property type="entry name" value="Ribbon_hlx_hlx"/>
</dbReference>
<keyword evidence="1" id="KW-0678">Repressor</keyword>
<keyword evidence="4" id="KW-0238">DNA-binding</keyword>
<evidence type="ECO:0000313" key="7">
    <source>
        <dbReference type="EMBL" id="WNM23525.1"/>
    </source>
</evidence>
<evidence type="ECO:0000256" key="5">
    <source>
        <dbReference type="ARBA" id="ARBA00023163"/>
    </source>
</evidence>
<dbReference type="Gene3D" id="1.20.5.780">
    <property type="entry name" value="Single helix bin"/>
    <property type="match status" value="1"/>
</dbReference>
<reference evidence="7 8" key="1">
    <citation type="submission" date="2023-09" db="EMBL/GenBank/DDBJ databases">
        <title>Demequina sp. a novel bacteria isolated from Capsicum annuum.</title>
        <authorList>
            <person name="Humaira Z."/>
            <person name="Lee J."/>
            <person name="Cho D."/>
        </authorList>
    </citation>
    <scope>NUCLEOTIDE SEQUENCE [LARGE SCALE GENOMIC DNA]</scope>
    <source>
        <strain evidence="7 8">OYTSA14</strain>
    </source>
</reference>
<dbReference type="Pfam" id="PF08681">
    <property type="entry name" value="TacA1"/>
    <property type="match status" value="1"/>
</dbReference>
<dbReference type="PANTHER" id="PTHR35401:SF1">
    <property type="entry name" value="CYTOPLASMIC PROTEIN"/>
    <property type="match status" value="1"/>
</dbReference>
<protein>
    <submittedName>
        <fullName evidence="7">DUF1778 domain-containing protein</fullName>
    </submittedName>
</protein>